<dbReference type="NCBIfam" id="TIGR04057">
    <property type="entry name" value="SusC_RagA_signa"/>
    <property type="match status" value="1"/>
</dbReference>
<dbReference type="KEGG" id="pgin:FRZ67_01825"/>
<dbReference type="InterPro" id="IPR012910">
    <property type="entry name" value="Plug_dom"/>
</dbReference>
<dbReference type="PROSITE" id="PS52016">
    <property type="entry name" value="TONB_DEPENDENT_REC_3"/>
    <property type="match status" value="1"/>
</dbReference>
<evidence type="ECO:0000256" key="7">
    <source>
        <dbReference type="PROSITE-ProRule" id="PRU01360"/>
    </source>
</evidence>
<evidence type="ECO:0000313" key="12">
    <source>
        <dbReference type="Proteomes" id="UP000321533"/>
    </source>
</evidence>
<evidence type="ECO:0000256" key="4">
    <source>
        <dbReference type="ARBA" id="ARBA00022692"/>
    </source>
</evidence>
<keyword evidence="5 7" id="KW-0472">Membrane</keyword>
<dbReference type="Gene3D" id="2.40.170.20">
    <property type="entry name" value="TonB-dependent receptor, beta-barrel domain"/>
    <property type="match status" value="1"/>
</dbReference>
<protein>
    <submittedName>
        <fullName evidence="11">TonB-dependent receptor</fullName>
    </submittedName>
</protein>
<keyword evidence="4 7" id="KW-0812">Transmembrane</keyword>
<dbReference type="Gene3D" id="2.60.40.1120">
    <property type="entry name" value="Carboxypeptidase-like, regulatory domain"/>
    <property type="match status" value="1"/>
</dbReference>
<dbReference type="SUPFAM" id="SSF56935">
    <property type="entry name" value="Porins"/>
    <property type="match status" value="1"/>
</dbReference>
<dbReference type="OrthoDB" id="9768177at2"/>
<sequence length="1038" mass="114496">MKGKQLLLFMLLFFAALYYHNTYAQTDGTLLKGKVTGKDAQALPGVTVQVKGKSSEITQTDADGNFSLRTKEFSGILVLTSVGYATKEIAFNPALVSFEIKLEESVSVLNEVVLTGYIKQKKSDITGAISSVRNKEFKDQPVSNLAQSMQGKVSGVLVSQPSGTPGAGLLVSVRGTNNPLYVVDGVPMISESNSSLSTSYDTDGNEVGQGQNVSSISDINPDDIESIEILKDASSASIYGARAANGVVLITTKRGKSGKTDFAFNSFTGTQTAARKIPFLDSKGFVALIEDARAQDLKLYNQDPTLFGDGFDPAILTNPLPDSWNTGVNTNWLDEVLRTAPISNIQLSARGGNDKTKFFIAGNYFDQQGIVIENFFKRGSFRMNVDNKVSNRVSIGANASFTYSRNRRSFNDDTYTGIVTNAIGASPLEPVYNADGSYSDYTEYQASWLSDNPVKSAKEITAYTSSYRFIGSVFTDIDIVSNLKFRSSFSTDYSNLTDDQFFDPITTDGEAVGGKAIKGLYRNTTWLNENTLVYQNTFKEKHDLTLFGGFTVQSSKINSSSIRGQGFPAGSGLQNISSASSITAASDLNTGWGLVSFIGRANYAFNSKYLVALSARYDGSSRFDPSDRWGLFPAASVGWVLTKEKFLEDSKWLSNLKLRVSYGLTGDQEIGNFQYLSYWTPGRYDGYAGLRPRNLGNKDLTWQRNKMLNLGIDYEIMKGRFSGSIEYFKGNRTKLLAEAALPATSGFPSITINSGEIQNSGLEFSLNAYIVRHKDFTYTSSFNISYLKNKIKSLYSDNELLSAYNDLFPTHILKVGEAVGSFWGIKYLGVNPDTGDPEFEDLNKDGVIDDNDQQILGKATPDVFGGWTNDFRYKNWDLSIVSQFSFGNKVYNLIRSTYQTLGWSDQGWDENGDLYQVYANNATIVNNRWEKPGDQTDIPRASLIFSNYLQNSSQFIENASFFRIRTVNLGYTIKPKSTKVFTSLRLYAQVQNLHVFTSYYGFDPEVSSNGGNAPETAGVDYAAYPQARTITFGVNFNF</sequence>
<evidence type="ECO:0000256" key="1">
    <source>
        <dbReference type="ARBA" id="ARBA00004571"/>
    </source>
</evidence>
<organism evidence="11 12">
    <name type="scientific">Panacibacter ginsenosidivorans</name>
    <dbReference type="NCBI Taxonomy" id="1813871"/>
    <lineage>
        <taxon>Bacteria</taxon>
        <taxon>Pseudomonadati</taxon>
        <taxon>Bacteroidota</taxon>
        <taxon>Chitinophagia</taxon>
        <taxon>Chitinophagales</taxon>
        <taxon>Chitinophagaceae</taxon>
        <taxon>Panacibacter</taxon>
    </lineage>
</organism>
<keyword evidence="2 7" id="KW-0813">Transport</keyword>
<dbReference type="Proteomes" id="UP000321533">
    <property type="component" value="Chromosome"/>
</dbReference>
<feature type="signal peptide" evidence="9">
    <location>
        <begin position="1"/>
        <end position="24"/>
    </location>
</feature>
<dbReference type="RefSeq" id="WP_147187902.1">
    <property type="nucleotide sequence ID" value="NZ_CP042435.1"/>
</dbReference>
<keyword evidence="3 7" id="KW-1134">Transmembrane beta strand</keyword>
<reference evidence="11 12" key="1">
    <citation type="journal article" date="2016" name="Int. J. Syst. Evol. Microbiol.">
        <title>Panacibacter ginsenosidivorans gen. nov., sp. nov., with ginsenoside converting activity isolated from soil of a ginseng field.</title>
        <authorList>
            <person name="Siddiqi M.Z."/>
            <person name="Muhammad Shafi S."/>
            <person name="Choi K.D."/>
            <person name="Im W.T."/>
        </authorList>
    </citation>
    <scope>NUCLEOTIDE SEQUENCE [LARGE SCALE GENOMIC DNA]</scope>
    <source>
        <strain evidence="11 12">Gsoil1550</strain>
    </source>
</reference>
<dbReference type="Pfam" id="PF13715">
    <property type="entry name" value="CarbopepD_reg_2"/>
    <property type="match status" value="1"/>
</dbReference>
<dbReference type="InterPro" id="IPR039426">
    <property type="entry name" value="TonB-dep_rcpt-like"/>
</dbReference>
<evidence type="ECO:0000313" key="11">
    <source>
        <dbReference type="EMBL" id="QEC66102.1"/>
    </source>
</evidence>
<evidence type="ECO:0000259" key="10">
    <source>
        <dbReference type="Pfam" id="PF07715"/>
    </source>
</evidence>
<comment type="subcellular location">
    <subcellularLocation>
        <location evidence="1 7">Cell outer membrane</location>
        <topology evidence="1 7">Multi-pass membrane protein</topology>
    </subcellularLocation>
</comment>
<dbReference type="GO" id="GO:0009279">
    <property type="term" value="C:cell outer membrane"/>
    <property type="evidence" value="ECO:0007669"/>
    <property type="project" value="UniProtKB-SubCell"/>
</dbReference>
<evidence type="ECO:0000256" key="2">
    <source>
        <dbReference type="ARBA" id="ARBA00022448"/>
    </source>
</evidence>
<keyword evidence="9" id="KW-0732">Signal</keyword>
<name>A0A5B8V4G3_9BACT</name>
<proteinExistence type="inferred from homology"/>
<dbReference type="InterPro" id="IPR008969">
    <property type="entry name" value="CarboxyPept-like_regulatory"/>
</dbReference>
<evidence type="ECO:0000256" key="8">
    <source>
        <dbReference type="SAM" id="MobiDB-lite"/>
    </source>
</evidence>
<dbReference type="AlphaFoldDB" id="A0A5B8V4G3"/>
<dbReference type="EMBL" id="CP042435">
    <property type="protein sequence ID" value="QEC66102.1"/>
    <property type="molecule type" value="Genomic_DNA"/>
</dbReference>
<dbReference type="InterPro" id="IPR036942">
    <property type="entry name" value="Beta-barrel_TonB_sf"/>
</dbReference>
<feature type="region of interest" description="Disordered" evidence="8">
    <location>
        <begin position="195"/>
        <end position="217"/>
    </location>
</feature>
<accession>A0A5B8V4G3</accession>
<dbReference type="NCBIfam" id="TIGR04056">
    <property type="entry name" value="OMP_RagA_SusC"/>
    <property type="match status" value="1"/>
</dbReference>
<dbReference type="Gene3D" id="2.170.130.10">
    <property type="entry name" value="TonB-dependent receptor, plug domain"/>
    <property type="match status" value="1"/>
</dbReference>
<feature type="chain" id="PRO_5023137250" evidence="9">
    <location>
        <begin position="25"/>
        <end position="1038"/>
    </location>
</feature>
<evidence type="ECO:0000256" key="6">
    <source>
        <dbReference type="ARBA" id="ARBA00023237"/>
    </source>
</evidence>
<dbReference type="InterPro" id="IPR037066">
    <property type="entry name" value="Plug_dom_sf"/>
</dbReference>
<evidence type="ECO:0000256" key="3">
    <source>
        <dbReference type="ARBA" id="ARBA00022452"/>
    </source>
</evidence>
<dbReference type="InterPro" id="IPR023997">
    <property type="entry name" value="TonB-dep_OMP_SusC/RagA_CS"/>
</dbReference>
<dbReference type="SUPFAM" id="SSF49464">
    <property type="entry name" value="Carboxypeptidase regulatory domain-like"/>
    <property type="match status" value="1"/>
</dbReference>
<evidence type="ECO:0000256" key="5">
    <source>
        <dbReference type="ARBA" id="ARBA00023136"/>
    </source>
</evidence>
<dbReference type="InterPro" id="IPR023996">
    <property type="entry name" value="TonB-dep_OMP_SusC/RagA"/>
</dbReference>
<comment type="similarity">
    <text evidence="7">Belongs to the TonB-dependent receptor family.</text>
</comment>
<keyword evidence="6 7" id="KW-0998">Cell outer membrane</keyword>
<feature type="domain" description="TonB-dependent receptor plug" evidence="10">
    <location>
        <begin position="122"/>
        <end position="247"/>
    </location>
</feature>
<dbReference type="Pfam" id="PF07715">
    <property type="entry name" value="Plug"/>
    <property type="match status" value="1"/>
</dbReference>
<keyword evidence="12" id="KW-1185">Reference proteome</keyword>
<evidence type="ECO:0000256" key="9">
    <source>
        <dbReference type="SAM" id="SignalP"/>
    </source>
</evidence>
<gene>
    <name evidence="11" type="ORF">FRZ67_01825</name>
</gene>
<keyword evidence="11" id="KW-0675">Receptor</keyword>